<name>W7A4Q7_9APIC</name>
<gene>
    <name evidence="2" type="ORF">C922_03199</name>
</gene>
<dbReference type="RefSeq" id="XP_008817013.1">
    <property type="nucleotide sequence ID" value="XM_008818791.1"/>
</dbReference>
<dbReference type="Proteomes" id="UP000030640">
    <property type="component" value="Unassembled WGS sequence"/>
</dbReference>
<dbReference type="EMBL" id="KI965472">
    <property type="protein sequence ID" value="EUD66283.1"/>
    <property type="molecule type" value="Genomic_DNA"/>
</dbReference>
<keyword evidence="1" id="KW-0812">Transmembrane</keyword>
<dbReference type="GeneID" id="20038473"/>
<reference evidence="2 3" key="1">
    <citation type="submission" date="2013-02" db="EMBL/GenBank/DDBJ databases">
        <title>The Genome Sequence of Plasmodium inui San Antonio 1.</title>
        <authorList>
            <consortium name="The Broad Institute Genome Sequencing Platform"/>
            <consortium name="The Broad Institute Genome Sequencing Center for Infectious Disease"/>
            <person name="Neafsey D."/>
            <person name="Cheeseman I."/>
            <person name="Volkman S."/>
            <person name="Adams J."/>
            <person name="Walker B."/>
            <person name="Young S.K."/>
            <person name="Zeng Q."/>
            <person name="Gargeya S."/>
            <person name="Fitzgerald M."/>
            <person name="Haas B."/>
            <person name="Abouelleil A."/>
            <person name="Alvarado L."/>
            <person name="Arachchi H.M."/>
            <person name="Berlin A.M."/>
            <person name="Chapman S.B."/>
            <person name="Dewar J."/>
            <person name="Goldberg J."/>
            <person name="Griggs A."/>
            <person name="Gujja S."/>
            <person name="Hansen M."/>
            <person name="Howarth C."/>
            <person name="Imamovic A."/>
            <person name="Larimer J."/>
            <person name="McCowan C."/>
            <person name="Murphy C."/>
            <person name="Neiman D."/>
            <person name="Pearson M."/>
            <person name="Priest M."/>
            <person name="Roberts A."/>
            <person name="Saif S."/>
            <person name="Shea T."/>
            <person name="Sisk P."/>
            <person name="Sykes S."/>
            <person name="Wortman J."/>
            <person name="Nusbaum C."/>
            <person name="Birren B."/>
        </authorList>
    </citation>
    <scope>NUCLEOTIDE SEQUENCE [LARGE SCALE GENOMIC DNA]</scope>
    <source>
        <strain evidence="2 3">San Antonio 1</strain>
    </source>
</reference>
<evidence type="ECO:0000256" key="1">
    <source>
        <dbReference type="SAM" id="Phobius"/>
    </source>
</evidence>
<dbReference type="OrthoDB" id="380574at2759"/>
<dbReference type="VEuPathDB" id="PlasmoDB:C922_03199"/>
<proteinExistence type="predicted"/>
<evidence type="ECO:0000313" key="3">
    <source>
        <dbReference type="Proteomes" id="UP000030640"/>
    </source>
</evidence>
<organism evidence="2 3">
    <name type="scientific">Plasmodium inui San Antonio 1</name>
    <dbReference type="NCBI Taxonomy" id="1237626"/>
    <lineage>
        <taxon>Eukaryota</taxon>
        <taxon>Sar</taxon>
        <taxon>Alveolata</taxon>
        <taxon>Apicomplexa</taxon>
        <taxon>Aconoidasida</taxon>
        <taxon>Haemosporida</taxon>
        <taxon>Plasmodiidae</taxon>
        <taxon>Plasmodium</taxon>
        <taxon>Plasmodium (Plasmodium)</taxon>
    </lineage>
</organism>
<dbReference type="AlphaFoldDB" id="W7A4Q7"/>
<keyword evidence="1" id="KW-1133">Transmembrane helix</keyword>
<evidence type="ECO:0000313" key="2">
    <source>
        <dbReference type="EMBL" id="EUD66283.1"/>
    </source>
</evidence>
<sequence>MATAPQEINIGSYGPQIETMIREAFKACVTESQKACQRNYVPAVVMAVLIFNALVFIGNKLGRKVI</sequence>
<accession>W7A4Q7</accession>
<protein>
    <submittedName>
        <fullName evidence="2">Uncharacterized protein</fullName>
    </submittedName>
</protein>
<keyword evidence="1" id="KW-0472">Membrane</keyword>
<feature type="transmembrane region" description="Helical" evidence="1">
    <location>
        <begin position="40"/>
        <end position="58"/>
    </location>
</feature>
<keyword evidence="3" id="KW-1185">Reference proteome</keyword>